<feature type="compositionally biased region" description="Polar residues" evidence="1">
    <location>
        <begin position="165"/>
        <end position="202"/>
    </location>
</feature>
<keyword evidence="2" id="KW-0472">Membrane</keyword>
<comment type="caution">
    <text evidence="3">The sequence shown here is derived from an EMBL/GenBank/DDBJ whole genome shotgun (WGS) entry which is preliminary data.</text>
</comment>
<keyword evidence="4" id="KW-1185">Reference proteome</keyword>
<feature type="compositionally biased region" description="Low complexity" evidence="1">
    <location>
        <begin position="11"/>
        <end position="30"/>
    </location>
</feature>
<dbReference type="AlphaFoldDB" id="A0A9P4N035"/>
<reference evidence="3" key="1">
    <citation type="journal article" date="2020" name="Stud. Mycol.">
        <title>101 Dothideomycetes genomes: a test case for predicting lifestyles and emergence of pathogens.</title>
        <authorList>
            <person name="Haridas S."/>
            <person name="Albert R."/>
            <person name="Binder M."/>
            <person name="Bloem J."/>
            <person name="Labutti K."/>
            <person name="Salamov A."/>
            <person name="Andreopoulos B."/>
            <person name="Baker S."/>
            <person name="Barry K."/>
            <person name="Bills G."/>
            <person name="Bluhm B."/>
            <person name="Cannon C."/>
            <person name="Castanera R."/>
            <person name="Culley D."/>
            <person name="Daum C."/>
            <person name="Ezra D."/>
            <person name="Gonzalez J."/>
            <person name="Henrissat B."/>
            <person name="Kuo A."/>
            <person name="Liang C."/>
            <person name="Lipzen A."/>
            <person name="Lutzoni F."/>
            <person name="Magnuson J."/>
            <person name="Mondo S."/>
            <person name="Nolan M."/>
            <person name="Ohm R."/>
            <person name="Pangilinan J."/>
            <person name="Park H.-J."/>
            <person name="Ramirez L."/>
            <person name="Alfaro M."/>
            <person name="Sun H."/>
            <person name="Tritt A."/>
            <person name="Yoshinaga Y."/>
            <person name="Zwiers L.-H."/>
            <person name="Turgeon B."/>
            <person name="Goodwin S."/>
            <person name="Spatafora J."/>
            <person name="Crous P."/>
            <person name="Grigoriev I."/>
        </authorList>
    </citation>
    <scope>NUCLEOTIDE SEQUENCE</scope>
    <source>
        <strain evidence="3">ATCC 74209</strain>
    </source>
</reference>
<feature type="compositionally biased region" description="Polar residues" evidence="1">
    <location>
        <begin position="31"/>
        <end position="53"/>
    </location>
</feature>
<protein>
    <recommendedName>
        <fullName evidence="5">Transmembrane protein</fullName>
    </recommendedName>
</protein>
<evidence type="ECO:0000256" key="1">
    <source>
        <dbReference type="SAM" id="MobiDB-lite"/>
    </source>
</evidence>
<dbReference type="EMBL" id="ML993848">
    <property type="protein sequence ID" value="KAF2205883.1"/>
    <property type="molecule type" value="Genomic_DNA"/>
</dbReference>
<feature type="compositionally biased region" description="Polar residues" evidence="1">
    <location>
        <begin position="1"/>
        <end position="10"/>
    </location>
</feature>
<organism evidence="3 4">
    <name type="scientific">Delitschia confertaspora ATCC 74209</name>
    <dbReference type="NCBI Taxonomy" id="1513339"/>
    <lineage>
        <taxon>Eukaryota</taxon>
        <taxon>Fungi</taxon>
        <taxon>Dikarya</taxon>
        <taxon>Ascomycota</taxon>
        <taxon>Pezizomycotina</taxon>
        <taxon>Dothideomycetes</taxon>
        <taxon>Pleosporomycetidae</taxon>
        <taxon>Pleosporales</taxon>
        <taxon>Delitschiaceae</taxon>
        <taxon>Delitschia</taxon>
    </lineage>
</organism>
<evidence type="ECO:0000256" key="2">
    <source>
        <dbReference type="SAM" id="Phobius"/>
    </source>
</evidence>
<feature type="transmembrane region" description="Helical" evidence="2">
    <location>
        <begin position="65"/>
        <end position="88"/>
    </location>
</feature>
<accession>A0A9P4N035</accession>
<feature type="region of interest" description="Disordered" evidence="1">
    <location>
        <begin position="161"/>
        <end position="220"/>
    </location>
</feature>
<evidence type="ECO:0008006" key="5">
    <source>
        <dbReference type="Google" id="ProtNLM"/>
    </source>
</evidence>
<evidence type="ECO:0000313" key="4">
    <source>
        <dbReference type="Proteomes" id="UP000799536"/>
    </source>
</evidence>
<name>A0A9P4N035_9PLEO</name>
<feature type="region of interest" description="Disordered" evidence="1">
    <location>
        <begin position="1"/>
        <end position="61"/>
    </location>
</feature>
<sequence length="220" mass="22970">MATPSVQGTGTTSLPLAPLSSPTSSISWPTQESSTSVSSLAATQASNQGTGTPDSKPKKHKTRNAWISGVVIGAVALLAIIALAFHLIRTRNRNNKNLGQIPYQAAPTTSHIYGQPPQVYPNSPSIMATVPTELPNGYGDISPYPGYKGGFAMMGTVLAPGQGEQRPSQDMNGRTTWVSQDGTVASSEPGQTEISHTTQSISELPELVSTPGQSGARGRK</sequence>
<dbReference type="Proteomes" id="UP000799536">
    <property type="component" value="Unassembled WGS sequence"/>
</dbReference>
<proteinExistence type="predicted"/>
<keyword evidence="2" id="KW-1133">Transmembrane helix</keyword>
<gene>
    <name evidence="3" type="ORF">GQ43DRAFT_476983</name>
</gene>
<evidence type="ECO:0000313" key="3">
    <source>
        <dbReference type="EMBL" id="KAF2205883.1"/>
    </source>
</evidence>
<keyword evidence="2" id="KW-0812">Transmembrane</keyword>